<dbReference type="InterPro" id="IPR058873">
    <property type="entry name" value="PDDEXK_GAPS4"/>
</dbReference>
<reference evidence="2 3" key="1">
    <citation type="submission" date="2018-05" db="EMBL/GenBank/DDBJ databases">
        <title>Complete genome sequence of Megasphaera sp. AJH120T, isolated from the ceca of a chicken.</title>
        <authorList>
            <person name="Maki J."/>
            <person name="Looft T."/>
        </authorList>
    </citation>
    <scope>NUCLEOTIDE SEQUENCE [LARGE SCALE GENOMIC DNA]</scope>
    <source>
        <strain evidence="2 3">AJH120</strain>
    </source>
</reference>
<accession>A0A346B280</accession>
<dbReference type="Proteomes" id="UP000254337">
    <property type="component" value="Chromosome"/>
</dbReference>
<organism evidence="2 3">
    <name type="scientific">Megasphaera stantonii</name>
    <dbReference type="NCBI Taxonomy" id="2144175"/>
    <lineage>
        <taxon>Bacteria</taxon>
        <taxon>Bacillati</taxon>
        <taxon>Bacillota</taxon>
        <taxon>Negativicutes</taxon>
        <taxon>Veillonellales</taxon>
        <taxon>Veillonellaceae</taxon>
        <taxon>Megasphaera</taxon>
    </lineage>
</organism>
<feature type="domain" description="GAPS4 PD-(D/E)XK nuclease" evidence="1">
    <location>
        <begin position="1"/>
        <end position="161"/>
    </location>
</feature>
<evidence type="ECO:0000313" key="2">
    <source>
        <dbReference type="EMBL" id="AXL22223.1"/>
    </source>
</evidence>
<dbReference type="KEGG" id="meg:DKB62_11980"/>
<keyword evidence="3" id="KW-1185">Reference proteome</keyword>
<sequence length="318" mass="37311">MGENAQKIGKKLEILGVDLLGMFKWNKKMSDKEIKCTRSTHKNAEGKSKKTHGIDLYMEYNDPYIGGVQGVFIECKNRVWSGINKTQIESWVNEEINLIDCARNNSELQEFYSDGADKNCALLLINCNDEKFNQAKFDEYLSNIQIPNKRTPYKVFIAGNNMIEKWDAIARMIKESYHDDLSVLYPSINNSQPISEKYWSINHLFSKYVFCETKEQVPVGRNGDIHIDRVLVIFFFDKINAESFQYMWSMCRSFQYENQYDVFDICFWTESRDENNYITENFITILSNYDDGKVSQDIIDTIRIKFLLNRKLNPVDNH</sequence>
<evidence type="ECO:0000313" key="3">
    <source>
        <dbReference type="Proteomes" id="UP000254337"/>
    </source>
</evidence>
<proteinExistence type="predicted"/>
<dbReference type="EMBL" id="CP029462">
    <property type="protein sequence ID" value="AXL22223.1"/>
    <property type="molecule type" value="Genomic_DNA"/>
</dbReference>
<dbReference type="OrthoDB" id="2834735at2"/>
<dbReference type="AlphaFoldDB" id="A0A346B280"/>
<dbReference type="RefSeq" id="WP_107195737.1">
    <property type="nucleotide sequence ID" value="NZ_CP029462.1"/>
</dbReference>
<gene>
    <name evidence="2" type="ORF">DKB62_11980</name>
</gene>
<name>A0A346B280_9FIRM</name>
<dbReference type="Pfam" id="PF26115">
    <property type="entry name" value="PDDEXK_GAPS4"/>
    <property type="match status" value="1"/>
</dbReference>
<protein>
    <recommendedName>
        <fullName evidence="1">GAPS4 PD-(D/E)XK nuclease domain-containing protein</fullName>
    </recommendedName>
</protein>
<evidence type="ECO:0000259" key="1">
    <source>
        <dbReference type="Pfam" id="PF26115"/>
    </source>
</evidence>